<protein>
    <submittedName>
        <fullName evidence="4">Peptidoglycan/xylan/chitin deacetylase (PgdA/CDA1 family)</fullName>
    </submittedName>
</protein>
<organism evidence="4 5">
    <name type="scientific">Oryzihumus leptocrescens</name>
    <dbReference type="NCBI Taxonomy" id="297536"/>
    <lineage>
        <taxon>Bacteria</taxon>
        <taxon>Bacillati</taxon>
        <taxon>Actinomycetota</taxon>
        <taxon>Actinomycetes</taxon>
        <taxon>Micrococcales</taxon>
        <taxon>Intrasporangiaceae</taxon>
        <taxon>Oryzihumus</taxon>
    </lineage>
</organism>
<keyword evidence="5" id="KW-1185">Reference proteome</keyword>
<evidence type="ECO:0000313" key="4">
    <source>
        <dbReference type="EMBL" id="TQL59403.1"/>
    </source>
</evidence>
<proteinExistence type="predicted"/>
<dbReference type="PROSITE" id="PS51677">
    <property type="entry name" value="NODB"/>
    <property type="match status" value="1"/>
</dbReference>
<dbReference type="InterPro" id="IPR002509">
    <property type="entry name" value="NODB_dom"/>
</dbReference>
<comment type="subcellular location">
    <subcellularLocation>
        <location evidence="1">Secreted</location>
    </subcellularLocation>
</comment>
<dbReference type="PANTHER" id="PTHR34216">
    <property type="match status" value="1"/>
</dbReference>
<dbReference type="GO" id="GO:0005576">
    <property type="term" value="C:extracellular region"/>
    <property type="evidence" value="ECO:0007669"/>
    <property type="project" value="UniProtKB-SubCell"/>
</dbReference>
<sequence length="267" mass="28485">MSPALTGAGPVPILLYHRVGPEPSSWIAPFNVATETLDQHLALVEESGRTPVTVSRLCDGMAGRASLPERPVVITFDDGFADTLTLAAPLLARHGHVATVYLTSGFLAARSPGGDLMLDWAQARELAAQGHEIGAHSVTHPQLDLLSAPLARAEIQVSKAQLEEGLERRIRSFAYPHGYSSPLVRRSVVEAGFDSACSVKNALCSPHDPLFSLARLTVAADTPASTVRQWLGGEGAPVGLRDDRAAARVWRAWRRARAMAPAPVGRS</sequence>
<evidence type="ECO:0000313" key="5">
    <source>
        <dbReference type="Proteomes" id="UP000319514"/>
    </source>
</evidence>
<accession>A0A542ZGD6</accession>
<gene>
    <name evidence="4" type="ORF">FB474_0757</name>
</gene>
<name>A0A542ZGD6_9MICO</name>
<dbReference type="InterPro" id="IPR051398">
    <property type="entry name" value="Polysacch_Deacetylase"/>
</dbReference>
<dbReference type="GO" id="GO:0016810">
    <property type="term" value="F:hydrolase activity, acting on carbon-nitrogen (but not peptide) bonds"/>
    <property type="evidence" value="ECO:0007669"/>
    <property type="project" value="InterPro"/>
</dbReference>
<evidence type="ECO:0000259" key="3">
    <source>
        <dbReference type="PROSITE" id="PS51677"/>
    </source>
</evidence>
<feature type="domain" description="NodB homology" evidence="3">
    <location>
        <begin position="70"/>
        <end position="267"/>
    </location>
</feature>
<evidence type="ECO:0000256" key="1">
    <source>
        <dbReference type="ARBA" id="ARBA00004613"/>
    </source>
</evidence>
<dbReference type="OrthoDB" id="2795102at2"/>
<keyword evidence="2" id="KW-0732">Signal</keyword>
<dbReference type="Gene3D" id="3.20.20.370">
    <property type="entry name" value="Glycoside hydrolase/deacetylase"/>
    <property type="match status" value="1"/>
</dbReference>
<dbReference type="RefSeq" id="WP_141787427.1">
    <property type="nucleotide sequence ID" value="NZ_BAAAKX010000013.1"/>
</dbReference>
<dbReference type="InterPro" id="IPR011330">
    <property type="entry name" value="Glyco_hydro/deAcase_b/a-brl"/>
</dbReference>
<dbReference type="GO" id="GO:0005975">
    <property type="term" value="P:carbohydrate metabolic process"/>
    <property type="evidence" value="ECO:0007669"/>
    <property type="project" value="InterPro"/>
</dbReference>
<comment type="caution">
    <text evidence="4">The sequence shown here is derived from an EMBL/GenBank/DDBJ whole genome shotgun (WGS) entry which is preliminary data.</text>
</comment>
<dbReference type="CDD" id="cd10918">
    <property type="entry name" value="CE4_NodB_like_5s_6s"/>
    <property type="match status" value="1"/>
</dbReference>
<evidence type="ECO:0000256" key="2">
    <source>
        <dbReference type="ARBA" id="ARBA00022729"/>
    </source>
</evidence>
<dbReference type="PANTHER" id="PTHR34216:SF3">
    <property type="entry name" value="POLY-BETA-1,6-N-ACETYL-D-GLUCOSAMINE N-DEACETYLASE"/>
    <property type="match status" value="1"/>
</dbReference>
<reference evidence="4 5" key="1">
    <citation type="submission" date="2019-06" db="EMBL/GenBank/DDBJ databases">
        <title>Sequencing the genomes of 1000 actinobacteria strains.</title>
        <authorList>
            <person name="Klenk H.-P."/>
        </authorList>
    </citation>
    <scope>NUCLEOTIDE SEQUENCE [LARGE SCALE GENOMIC DNA]</scope>
    <source>
        <strain evidence="4 5">DSM 18082</strain>
    </source>
</reference>
<dbReference type="SUPFAM" id="SSF88713">
    <property type="entry name" value="Glycoside hydrolase/deacetylase"/>
    <property type="match status" value="1"/>
</dbReference>
<dbReference type="AlphaFoldDB" id="A0A542ZGD6"/>
<dbReference type="Proteomes" id="UP000319514">
    <property type="component" value="Unassembled WGS sequence"/>
</dbReference>
<dbReference type="EMBL" id="VFOQ01000001">
    <property type="protein sequence ID" value="TQL59403.1"/>
    <property type="molecule type" value="Genomic_DNA"/>
</dbReference>
<dbReference type="Pfam" id="PF01522">
    <property type="entry name" value="Polysacc_deac_1"/>
    <property type="match status" value="1"/>
</dbReference>